<gene>
    <name evidence="1" type="ORF">BVC80_475g9</name>
    <name evidence="2" type="ORF">BVC80_579g1</name>
</gene>
<evidence type="ECO:0000313" key="2">
    <source>
        <dbReference type="EMBL" id="OVA13731.1"/>
    </source>
</evidence>
<reference evidence="1 3" key="1">
    <citation type="journal article" date="2017" name="Mol. Plant">
        <title>The Genome of Medicinal Plant Macleaya cordata Provides New Insights into Benzylisoquinoline Alkaloids Metabolism.</title>
        <authorList>
            <person name="Liu X."/>
            <person name="Liu Y."/>
            <person name="Huang P."/>
            <person name="Ma Y."/>
            <person name="Qing Z."/>
            <person name="Tang Q."/>
            <person name="Cao H."/>
            <person name="Cheng P."/>
            <person name="Zheng Y."/>
            <person name="Yuan Z."/>
            <person name="Zhou Y."/>
            <person name="Liu J."/>
            <person name="Tang Z."/>
            <person name="Zhuo Y."/>
            <person name="Zhang Y."/>
            <person name="Yu L."/>
            <person name="Huang J."/>
            <person name="Yang P."/>
            <person name="Peng Q."/>
            <person name="Zhang J."/>
            <person name="Jiang W."/>
            <person name="Zhang Z."/>
            <person name="Lin K."/>
            <person name="Ro D.K."/>
            <person name="Chen X."/>
            <person name="Xiong X."/>
            <person name="Shang Y."/>
            <person name="Huang S."/>
            <person name="Zeng J."/>
        </authorList>
    </citation>
    <scope>NUCLEOTIDE SEQUENCE [LARGE SCALE GENOMIC DNA]</scope>
    <source>
        <strain evidence="1">BLH2017</strain>
        <strain evidence="3">cv. BLH2017</strain>
        <tissue evidence="1">Root</tissue>
    </source>
</reference>
<sequence>MAEVDLVIQSYDAKEQINPLSDEDFGGRIRARQKFDGITIKVQRKWRQRAKLNWFVQGERNSKLFHKVASGRRISNTIFELKIGDDEFTCKQRIKDEILRFYKSLYSADDNCRPRVDDLQFNHIDSADRTG</sequence>
<evidence type="ECO:0000313" key="1">
    <source>
        <dbReference type="EMBL" id="OVA06417.1"/>
    </source>
</evidence>
<proteinExistence type="predicted"/>
<evidence type="ECO:0000313" key="3">
    <source>
        <dbReference type="Proteomes" id="UP000195402"/>
    </source>
</evidence>
<dbReference type="EMBL" id="MVGT01001098">
    <property type="protein sequence ID" value="OVA13731.1"/>
    <property type="molecule type" value="Genomic_DNA"/>
</dbReference>
<dbReference type="AlphaFoldDB" id="A0A200Q7S0"/>
<name>A0A200Q7S0_MACCD</name>
<keyword evidence="3" id="KW-1185">Reference proteome</keyword>
<dbReference type="EMBL" id="MVGT01002811">
    <property type="protein sequence ID" value="OVA06417.1"/>
    <property type="molecule type" value="Genomic_DNA"/>
</dbReference>
<protein>
    <submittedName>
        <fullName evidence="1">Uncharacterized protein</fullName>
    </submittedName>
</protein>
<dbReference type="OrthoDB" id="1433654at2759"/>
<dbReference type="Proteomes" id="UP000195402">
    <property type="component" value="Unassembled WGS sequence"/>
</dbReference>
<accession>A0A200Q7S0</accession>
<organism evidence="1 3">
    <name type="scientific">Macleaya cordata</name>
    <name type="common">Five-seeded plume-poppy</name>
    <name type="synonym">Bocconia cordata</name>
    <dbReference type="NCBI Taxonomy" id="56857"/>
    <lineage>
        <taxon>Eukaryota</taxon>
        <taxon>Viridiplantae</taxon>
        <taxon>Streptophyta</taxon>
        <taxon>Embryophyta</taxon>
        <taxon>Tracheophyta</taxon>
        <taxon>Spermatophyta</taxon>
        <taxon>Magnoliopsida</taxon>
        <taxon>Ranunculales</taxon>
        <taxon>Papaveraceae</taxon>
        <taxon>Papaveroideae</taxon>
        <taxon>Macleaya</taxon>
    </lineage>
</organism>
<comment type="caution">
    <text evidence="1">The sequence shown here is derived from an EMBL/GenBank/DDBJ whole genome shotgun (WGS) entry which is preliminary data.</text>
</comment>